<dbReference type="Proteomes" id="UP000029736">
    <property type="component" value="Unassembled WGS sequence"/>
</dbReference>
<organism evidence="1 2">
    <name type="scientific">Phaeodactylibacter xiamenensis</name>
    <dbReference type="NCBI Taxonomy" id="1524460"/>
    <lineage>
        <taxon>Bacteria</taxon>
        <taxon>Pseudomonadati</taxon>
        <taxon>Bacteroidota</taxon>
        <taxon>Saprospiria</taxon>
        <taxon>Saprospirales</taxon>
        <taxon>Haliscomenobacteraceae</taxon>
        <taxon>Phaeodactylibacter</taxon>
    </lineage>
</organism>
<protein>
    <submittedName>
        <fullName evidence="1">Uncharacterized protein</fullName>
    </submittedName>
</protein>
<reference evidence="1 2" key="1">
    <citation type="journal article" date="2014" name="Int. J. Syst. Evol. Microbiol.">
        <title>Phaeodactylibacter xiamenensis gen. nov., sp. nov., a member of the family Saprospiraceae isolated from the marine alga Phaeodactylum tricornutum.</title>
        <authorList>
            <person name="Chen Z.Jr."/>
            <person name="Lei X."/>
            <person name="Lai Q."/>
            <person name="Li Y."/>
            <person name="Zhang B."/>
            <person name="Zhang J."/>
            <person name="Zhang H."/>
            <person name="Yang L."/>
            <person name="Zheng W."/>
            <person name="Tian Y."/>
            <person name="Yu Z."/>
            <person name="Xu H.Jr."/>
            <person name="Zheng T."/>
        </authorList>
    </citation>
    <scope>NUCLEOTIDE SEQUENCE [LARGE SCALE GENOMIC DNA]</scope>
    <source>
        <strain evidence="1 2">KD52</strain>
    </source>
</reference>
<name>A0A098S1M4_9BACT</name>
<dbReference type="AlphaFoldDB" id="A0A098S1M4"/>
<dbReference type="STRING" id="1524460.IX84_30025"/>
<evidence type="ECO:0000313" key="1">
    <source>
        <dbReference type="EMBL" id="KGE85042.1"/>
    </source>
</evidence>
<accession>A0A098S1M4</accession>
<gene>
    <name evidence="1" type="ORF">IX84_30025</name>
</gene>
<dbReference type="EMBL" id="JPOS01000094">
    <property type="protein sequence ID" value="KGE85042.1"/>
    <property type="molecule type" value="Genomic_DNA"/>
</dbReference>
<dbReference type="Pfam" id="PF20181">
    <property type="entry name" value="DUF6544"/>
    <property type="match status" value="1"/>
</dbReference>
<comment type="caution">
    <text evidence="1">The sequence shown here is derived from an EMBL/GenBank/DDBJ whole genome shotgun (WGS) entry which is preliminary data.</text>
</comment>
<keyword evidence="2" id="KW-1185">Reference proteome</keyword>
<sequence length="273" mass="31836">MLILIPALLSWQSYRFEHRYRADVQAGIERTQAIQQDLLTEEDLEHLPAPVRRYLRYAGVVGQPKVHSFRARFKAEMRGKGQDWMRMDCEQYNFFDTDERLFFLSAKVKGLPAQGYHRYQGHEASMDVRLFSLLPVAQADGAEMFIAETVTLFNDMCFLAPATLIDQRIKWETIDRQTVQAHFTNKGTTIGARLFFNDYGQLVNFESFDRYDINAMQQYRFTTPLSNYKRFGNHRLASYGEATWHYPDGPFVYGKFTLKKVDYNPKHGVLGLP</sequence>
<evidence type="ECO:0000313" key="2">
    <source>
        <dbReference type="Proteomes" id="UP000029736"/>
    </source>
</evidence>
<dbReference type="InterPro" id="IPR046674">
    <property type="entry name" value="DUF6544"/>
</dbReference>
<proteinExistence type="predicted"/>